<evidence type="ECO:0000313" key="1">
    <source>
        <dbReference type="EMBL" id="MBK0402714.1"/>
    </source>
</evidence>
<dbReference type="Proteomes" id="UP000644147">
    <property type="component" value="Unassembled WGS sequence"/>
</dbReference>
<name>A0ABS1BZY5_9BACT</name>
<comment type="caution">
    <text evidence="1">The sequence shown here is derived from an EMBL/GenBank/DDBJ whole genome shotgun (WGS) entry which is preliminary data.</text>
</comment>
<sequence length="312" mass="33609">MKNQSLFTFFAGLFAFVFLLSGCDKFEEDTSPMLATTLVLRNDTYTTQKNQTIQLQVLANDSISGQTSVEFGKPSHGTLQATGTPGSVFYQPETNFVGRDTVRYKVCIGQNCISASVFIIVQADPVNPCTVSVSNDSVAVIANQSSTINILQNDVTCNNIPSMVQAPQFGRARLNGNNQLEYIPNPNYTGPDEVHYKVGAVTGKVSITVKPVIPNCTLTANPDMVTMPHNKAIDSVAVDVLGNDVWCTNAPAVSVHLINQSSHGTLMVTGSGASSRILYITNTPLHNITDSFQYRICQGSTCTISTVTVNIQ</sequence>
<gene>
    <name evidence="1" type="ORF">I5M27_06935</name>
</gene>
<evidence type="ECO:0000313" key="2">
    <source>
        <dbReference type="Proteomes" id="UP000644147"/>
    </source>
</evidence>
<reference evidence="1 2" key="1">
    <citation type="submission" date="2020-12" db="EMBL/GenBank/DDBJ databases">
        <title>Bacterial novel species Adhaeribacter sp. BT258 isolated from soil.</title>
        <authorList>
            <person name="Jung H.-Y."/>
        </authorList>
    </citation>
    <scope>NUCLEOTIDE SEQUENCE [LARGE SCALE GENOMIC DNA]</scope>
    <source>
        <strain evidence="1 2">BT258</strain>
    </source>
</reference>
<accession>A0ABS1BZY5</accession>
<dbReference type="Pfam" id="PF17963">
    <property type="entry name" value="Big_9"/>
    <property type="match status" value="3"/>
</dbReference>
<dbReference type="EMBL" id="JAEHFX010000003">
    <property type="protein sequence ID" value="MBK0402714.1"/>
    <property type="molecule type" value="Genomic_DNA"/>
</dbReference>
<organism evidence="1 2">
    <name type="scientific">Adhaeribacter terrigena</name>
    <dbReference type="NCBI Taxonomy" id="2793070"/>
    <lineage>
        <taxon>Bacteria</taxon>
        <taxon>Pseudomonadati</taxon>
        <taxon>Bacteroidota</taxon>
        <taxon>Cytophagia</taxon>
        <taxon>Cytophagales</taxon>
        <taxon>Hymenobacteraceae</taxon>
        <taxon>Adhaeribacter</taxon>
    </lineage>
</organism>
<keyword evidence="2" id="KW-1185">Reference proteome</keyword>
<dbReference type="PROSITE" id="PS51257">
    <property type="entry name" value="PROKAR_LIPOPROTEIN"/>
    <property type="match status" value="1"/>
</dbReference>
<dbReference type="RefSeq" id="WP_200505474.1">
    <property type="nucleotide sequence ID" value="NZ_JAEHFX010000003.1"/>
</dbReference>
<proteinExistence type="predicted"/>
<dbReference type="Gene3D" id="2.60.40.3440">
    <property type="match status" value="2"/>
</dbReference>
<protein>
    <submittedName>
        <fullName evidence="1">Uncharacterized protein</fullName>
    </submittedName>
</protein>